<protein>
    <submittedName>
        <fullName evidence="8">Carbon monoxide dehydrogenase small chain</fullName>
        <ecNumber evidence="8">1.2.5.3</ecNumber>
    </submittedName>
</protein>
<dbReference type="SUPFAM" id="SSF47741">
    <property type="entry name" value="CO dehydrogenase ISP C-domain like"/>
    <property type="match status" value="1"/>
</dbReference>
<dbReference type="FunFam" id="1.10.150.120:FF:000003">
    <property type="entry name" value="Carbon monoxide dehydrogenase, small subunit"/>
    <property type="match status" value="1"/>
</dbReference>
<dbReference type="InterPro" id="IPR006058">
    <property type="entry name" value="2Fe2S_fd_BS"/>
</dbReference>
<keyword evidence="1" id="KW-0001">2Fe-2S</keyword>
<reference evidence="8" key="1">
    <citation type="submission" date="2020-07" db="EMBL/GenBank/DDBJ databases">
        <title>Koleobacter methoxysyntrophicus gen. nov., sp. nov., a novel anaerobic bacterium isolated from deep subsurface oil field and proposal of Koleobacterales ord. nov. in the phylum Firmicutes.</title>
        <authorList>
            <person name="Sakamoto S."/>
            <person name="Tamaki H."/>
        </authorList>
    </citation>
    <scope>NUCLEOTIDE SEQUENCE</scope>
    <source>
        <strain evidence="8">NRmbB1</strain>
    </source>
</reference>
<dbReference type="InterPro" id="IPR036010">
    <property type="entry name" value="2Fe-2S_ferredoxin-like_sf"/>
</dbReference>
<comment type="pathway">
    <text evidence="6">Alkaloid degradation; nicotine degradation.</text>
</comment>
<evidence type="ECO:0000256" key="4">
    <source>
        <dbReference type="ARBA" id="ARBA00023004"/>
    </source>
</evidence>
<dbReference type="InterPro" id="IPR002888">
    <property type="entry name" value="2Fe-2S-bd"/>
</dbReference>
<dbReference type="PROSITE" id="PS00197">
    <property type="entry name" value="2FE2S_FER_1"/>
    <property type="match status" value="1"/>
</dbReference>
<dbReference type="Pfam" id="PF01799">
    <property type="entry name" value="Fer2_2"/>
    <property type="match status" value="1"/>
</dbReference>
<evidence type="ECO:0000313" key="8">
    <source>
        <dbReference type="EMBL" id="QSQ08135.1"/>
    </source>
</evidence>
<sequence length="156" mass="16824">MKVSIEMTVNDMTVRREIKPNTTLLEFIREEIGLTGTKAGCENGECGACTVIMDGKPVRSCIILAVEADGAVITTVEGLAQKDKLHPLQQSFIKNDAVQCGFCTPGMLMAAKALYDRTPAPGEGEIAEAMSGHLCRCTGYKSIEEAIKDALRTKNK</sequence>
<dbReference type="InterPro" id="IPR036884">
    <property type="entry name" value="2Fe-2S-bd_dom_sf"/>
</dbReference>
<dbReference type="InterPro" id="IPR051452">
    <property type="entry name" value="Diverse_Oxidoreductases"/>
</dbReference>
<dbReference type="InterPro" id="IPR012675">
    <property type="entry name" value="Beta-grasp_dom_sf"/>
</dbReference>
<keyword evidence="2" id="KW-0479">Metal-binding</keyword>
<dbReference type="GO" id="GO:0008805">
    <property type="term" value="F:carbon-monoxide oxygenase activity"/>
    <property type="evidence" value="ECO:0007669"/>
    <property type="project" value="UniProtKB-EC"/>
</dbReference>
<dbReference type="PANTHER" id="PTHR44379">
    <property type="entry name" value="OXIDOREDUCTASE WITH IRON-SULFUR SUBUNIT"/>
    <property type="match status" value="1"/>
</dbReference>
<proteinExistence type="predicted"/>
<evidence type="ECO:0000256" key="1">
    <source>
        <dbReference type="ARBA" id="ARBA00022714"/>
    </source>
</evidence>
<dbReference type="GO" id="GO:0051537">
    <property type="term" value="F:2 iron, 2 sulfur cluster binding"/>
    <property type="evidence" value="ECO:0007669"/>
    <property type="project" value="UniProtKB-KW"/>
</dbReference>
<dbReference type="FunFam" id="3.10.20.30:FF:000020">
    <property type="entry name" value="Xanthine dehydrogenase iron-sulfur subunit"/>
    <property type="match status" value="1"/>
</dbReference>
<organism evidence="8 9">
    <name type="scientific">Koleobacter methoxysyntrophicus</name>
    <dbReference type="NCBI Taxonomy" id="2751313"/>
    <lineage>
        <taxon>Bacteria</taxon>
        <taxon>Bacillati</taxon>
        <taxon>Bacillota</taxon>
        <taxon>Clostridia</taxon>
        <taxon>Koleobacterales</taxon>
        <taxon>Koleobacteraceae</taxon>
        <taxon>Koleobacter</taxon>
    </lineage>
</organism>
<accession>A0A8A0RIM3</accession>
<dbReference type="Proteomes" id="UP000662904">
    <property type="component" value="Chromosome"/>
</dbReference>
<dbReference type="SUPFAM" id="SSF54292">
    <property type="entry name" value="2Fe-2S ferredoxin-like"/>
    <property type="match status" value="1"/>
</dbReference>
<evidence type="ECO:0000259" key="7">
    <source>
        <dbReference type="PROSITE" id="PS51085"/>
    </source>
</evidence>
<keyword evidence="9" id="KW-1185">Reference proteome</keyword>
<dbReference type="EC" id="1.2.5.3" evidence="8"/>
<evidence type="ECO:0000313" key="9">
    <source>
        <dbReference type="Proteomes" id="UP000662904"/>
    </source>
</evidence>
<dbReference type="CDD" id="cd00207">
    <property type="entry name" value="fer2"/>
    <property type="match status" value="1"/>
</dbReference>
<evidence type="ECO:0000256" key="6">
    <source>
        <dbReference type="ARBA" id="ARBA00060707"/>
    </source>
</evidence>
<dbReference type="RefSeq" id="WP_206708368.1">
    <property type="nucleotide sequence ID" value="NZ_CP059066.1"/>
</dbReference>
<keyword evidence="3 8" id="KW-0560">Oxidoreductase</keyword>
<name>A0A8A0RIM3_9FIRM</name>
<dbReference type="PANTHER" id="PTHR44379:SF8">
    <property type="entry name" value="XANTHINE DEHYDROGENASE IRON-SULFUR-BINDING SUBUNIT XDHC-RELATED"/>
    <property type="match status" value="1"/>
</dbReference>
<keyword evidence="5" id="KW-0411">Iron-sulfur</keyword>
<dbReference type="Gene3D" id="3.10.20.30">
    <property type="match status" value="1"/>
</dbReference>
<dbReference type="GO" id="GO:0046872">
    <property type="term" value="F:metal ion binding"/>
    <property type="evidence" value="ECO:0007669"/>
    <property type="project" value="UniProtKB-KW"/>
</dbReference>
<dbReference type="EMBL" id="CP059066">
    <property type="protein sequence ID" value="QSQ08135.1"/>
    <property type="molecule type" value="Genomic_DNA"/>
</dbReference>
<dbReference type="KEGG" id="kme:H0A61_00455"/>
<gene>
    <name evidence="8" type="primary">cutS_1</name>
    <name evidence="8" type="ORF">H0A61_00455</name>
</gene>
<feature type="domain" description="2Fe-2S ferredoxin-type" evidence="7">
    <location>
        <begin position="3"/>
        <end position="79"/>
    </location>
</feature>
<dbReference type="Pfam" id="PF00111">
    <property type="entry name" value="Fer2"/>
    <property type="match status" value="1"/>
</dbReference>
<evidence type="ECO:0000256" key="3">
    <source>
        <dbReference type="ARBA" id="ARBA00023002"/>
    </source>
</evidence>
<keyword evidence="4" id="KW-0408">Iron</keyword>
<evidence type="ECO:0000256" key="5">
    <source>
        <dbReference type="ARBA" id="ARBA00023014"/>
    </source>
</evidence>
<dbReference type="InterPro" id="IPR001041">
    <property type="entry name" value="2Fe-2S_ferredoxin-type"/>
</dbReference>
<dbReference type="AlphaFoldDB" id="A0A8A0RIM3"/>
<dbReference type="PROSITE" id="PS51085">
    <property type="entry name" value="2FE2S_FER_2"/>
    <property type="match status" value="1"/>
</dbReference>
<dbReference type="Gene3D" id="1.10.150.120">
    <property type="entry name" value="[2Fe-2S]-binding domain"/>
    <property type="match status" value="1"/>
</dbReference>
<evidence type="ECO:0000256" key="2">
    <source>
        <dbReference type="ARBA" id="ARBA00022723"/>
    </source>
</evidence>